<keyword evidence="8" id="KW-1185">Reference proteome</keyword>
<evidence type="ECO:0000256" key="3">
    <source>
        <dbReference type="ARBA" id="ARBA00023785"/>
    </source>
</evidence>
<sequence length="540" mass="58404">MRGPMIFSTSTAVHFASRATTALQNLPAMSDIRCNGAATKHSGGSMPNRIPSNAISHLPSPTAAAQTEPRQAQPGQKQLRKAGSVFSGLKRRISACVRPVVTPPNDGNASAPSQAPAPRPRLAAVPGVGVTRLQESVGLDARIELRFRRGSDAGGAASAGIEALHVPLRDVGFGAGLIAHAPQQNADSSTASARHFAIARLDQVKAHFQALLLGNWSPGPTDDKYDAAILPAIVAAENDRSPALNLTLLSPKEDFASWLKATRPARARVMFPMPGNDAHYVTADIRRIGGKTSVIVIEPLSLKDNADLKDSTRDKYEKRTLPLLKKALKSDVTLSVLTVDTQKSTNDCRVFALSAAAKLADNAFLIDSLHQQNLSRQPIRTALGQDAEVLASTRKVRVLDGKGILPPAFVKHSQSRTTLSNWLKANPPAFANAGVNKKDQSLADRFDDHRKTRYDKPVHSRFMQDNLPDLEVQVRNLTFSTSIEQKRLTYLDRAIEYLRHAPEGECSRLLASMGDVSNDPPGPANLRLDDRDWGPHPDSL</sequence>
<dbReference type="GO" id="GO:0016746">
    <property type="term" value="F:acyltransferase activity"/>
    <property type="evidence" value="ECO:0007669"/>
    <property type="project" value="UniProtKB-KW"/>
</dbReference>
<evidence type="ECO:0000313" key="7">
    <source>
        <dbReference type="EMBL" id="RDJ98718.1"/>
    </source>
</evidence>
<dbReference type="Pfam" id="PF03421">
    <property type="entry name" value="Acetyltransf_14"/>
    <property type="match status" value="1"/>
</dbReference>
<evidence type="ECO:0000256" key="4">
    <source>
        <dbReference type="ARBA" id="ARBA00048364"/>
    </source>
</evidence>
<keyword evidence="1" id="KW-0808">Transferase</keyword>
<keyword evidence="2" id="KW-0012">Acyltransferase</keyword>
<dbReference type="AlphaFoldDB" id="A0A370MZA9"/>
<comment type="catalytic activity">
    <reaction evidence="4">
        <text>L-threonyl-[protein] + acetyl-CoA = O-acetyl-L-threonyl-[protein] + CoA</text>
        <dbReference type="Rhea" id="RHEA:65340"/>
        <dbReference type="Rhea" id="RHEA-COMP:11060"/>
        <dbReference type="Rhea" id="RHEA-COMP:16780"/>
        <dbReference type="ChEBI" id="CHEBI:30013"/>
        <dbReference type="ChEBI" id="CHEBI:57287"/>
        <dbReference type="ChEBI" id="CHEBI:57288"/>
        <dbReference type="ChEBI" id="CHEBI:141025"/>
    </reaction>
    <physiologicalReaction direction="left-to-right" evidence="4">
        <dbReference type="Rhea" id="RHEA:65341"/>
    </physiologicalReaction>
</comment>
<name>A0A370MZA9_9BURK</name>
<comment type="caution">
    <text evidence="7">The sequence shown here is derived from an EMBL/GenBank/DDBJ whole genome shotgun (WGS) entry which is preliminary data.</text>
</comment>
<feature type="compositionally biased region" description="Low complexity" evidence="6">
    <location>
        <begin position="109"/>
        <end position="121"/>
    </location>
</feature>
<dbReference type="OrthoDB" id="8945160at2"/>
<evidence type="ECO:0000256" key="6">
    <source>
        <dbReference type="SAM" id="MobiDB-lite"/>
    </source>
</evidence>
<evidence type="ECO:0000313" key="8">
    <source>
        <dbReference type="Proteomes" id="UP000254875"/>
    </source>
</evidence>
<protein>
    <recommendedName>
        <fullName evidence="9">Peptidase C55</fullName>
    </recommendedName>
</protein>
<gene>
    <name evidence="7" type="ORF">DLM46_32510</name>
</gene>
<evidence type="ECO:0000256" key="2">
    <source>
        <dbReference type="ARBA" id="ARBA00023315"/>
    </source>
</evidence>
<feature type="compositionally biased region" description="Basic and acidic residues" evidence="6">
    <location>
        <begin position="527"/>
        <end position="540"/>
    </location>
</feature>
<dbReference type="InterPro" id="IPR005083">
    <property type="entry name" value="YopJ-like"/>
</dbReference>
<organism evidence="7 8">
    <name type="scientific">Paraburkholderia lacunae</name>
    <dbReference type="NCBI Taxonomy" id="2211104"/>
    <lineage>
        <taxon>Bacteria</taxon>
        <taxon>Pseudomonadati</taxon>
        <taxon>Pseudomonadota</taxon>
        <taxon>Betaproteobacteria</taxon>
        <taxon>Burkholderiales</taxon>
        <taxon>Burkholderiaceae</taxon>
        <taxon>Paraburkholderia</taxon>
    </lineage>
</organism>
<evidence type="ECO:0008006" key="9">
    <source>
        <dbReference type="Google" id="ProtNLM"/>
    </source>
</evidence>
<accession>A0A370MZA9</accession>
<reference evidence="8" key="1">
    <citation type="submission" date="2018-05" db="EMBL/GenBank/DDBJ databases">
        <authorList>
            <person name="Feng T."/>
        </authorList>
    </citation>
    <scope>NUCLEOTIDE SEQUENCE [LARGE SCALE GENOMIC DNA]</scope>
    <source>
        <strain evidence="8">S27</strain>
    </source>
</reference>
<feature type="region of interest" description="Disordered" evidence="6">
    <location>
        <begin position="37"/>
        <end position="82"/>
    </location>
</feature>
<evidence type="ECO:0000256" key="1">
    <source>
        <dbReference type="ARBA" id="ARBA00022679"/>
    </source>
</evidence>
<comment type="catalytic activity">
    <reaction evidence="5">
        <text>L-seryl-[protein] + acetyl-CoA = O-acetyl-L-seryl-[protein] + CoA</text>
        <dbReference type="Rhea" id="RHEA:59392"/>
        <dbReference type="Rhea" id="RHEA-COMP:9863"/>
        <dbReference type="Rhea" id="RHEA-COMP:15352"/>
        <dbReference type="ChEBI" id="CHEBI:29999"/>
        <dbReference type="ChEBI" id="CHEBI:57287"/>
        <dbReference type="ChEBI" id="CHEBI:57288"/>
        <dbReference type="ChEBI" id="CHEBI:141128"/>
    </reaction>
    <physiologicalReaction direction="left-to-right" evidence="5">
        <dbReference type="Rhea" id="RHEA:59393"/>
    </physiologicalReaction>
</comment>
<feature type="region of interest" description="Disordered" evidence="6">
    <location>
        <begin position="511"/>
        <end position="540"/>
    </location>
</feature>
<comment type="similarity">
    <text evidence="3">Belongs to the acetyltransferase YopJ family.</text>
</comment>
<evidence type="ECO:0000256" key="5">
    <source>
        <dbReference type="ARBA" id="ARBA00048662"/>
    </source>
</evidence>
<proteinExistence type="inferred from homology"/>
<feature type="compositionally biased region" description="Polar residues" evidence="6">
    <location>
        <begin position="63"/>
        <end position="76"/>
    </location>
</feature>
<feature type="region of interest" description="Disordered" evidence="6">
    <location>
        <begin position="99"/>
        <end position="121"/>
    </location>
</feature>
<dbReference type="Proteomes" id="UP000254875">
    <property type="component" value="Unassembled WGS sequence"/>
</dbReference>
<dbReference type="EMBL" id="QHKS01000031">
    <property type="protein sequence ID" value="RDJ98718.1"/>
    <property type="molecule type" value="Genomic_DNA"/>
</dbReference>